<dbReference type="InterPro" id="IPR052935">
    <property type="entry name" value="Mg2+_PAP"/>
</dbReference>
<proteinExistence type="predicted"/>
<protein>
    <submittedName>
        <fullName evidence="2">App1 family protein</fullName>
    </submittedName>
</protein>
<dbReference type="InterPro" id="IPR019236">
    <property type="entry name" value="APP1_cat"/>
</dbReference>
<dbReference type="PANTHER" id="PTHR28208:SF3">
    <property type="entry name" value="PHOSPHATIDATE PHOSPHATASE APP1"/>
    <property type="match status" value="1"/>
</dbReference>
<evidence type="ECO:0000259" key="1">
    <source>
        <dbReference type="Pfam" id="PF09949"/>
    </source>
</evidence>
<sequence length="197" mass="22972">MRLTASKGLSVISDIDDTIKITGMPMGRDFVVRKTFFEEYQAAPGMSGRYGEWHDAAFHYVSGTPWQFYRPLYRFLIHEAGFPPGTFHMKYTPKNFGSRVTWRQLRELITDEMVTHNQKLRQISDILSDFPDRKFILVGDSGERDPEIYREIASLFPGQVVEIYIRDVVNDRKRNPERLEGMTVISAETFVREQPKE</sequence>
<gene>
    <name evidence="2" type="ORF">NATSA_09445</name>
</gene>
<dbReference type="Proteomes" id="UP000673975">
    <property type="component" value="Unassembled WGS sequence"/>
</dbReference>
<evidence type="ECO:0000313" key="2">
    <source>
        <dbReference type="EMBL" id="MBP3192885.1"/>
    </source>
</evidence>
<organism evidence="2 3">
    <name type="scientific">Natronogracilivirga saccharolytica</name>
    <dbReference type="NCBI Taxonomy" id="2812953"/>
    <lineage>
        <taxon>Bacteria</taxon>
        <taxon>Pseudomonadati</taxon>
        <taxon>Balneolota</taxon>
        <taxon>Balneolia</taxon>
        <taxon>Balneolales</taxon>
        <taxon>Cyclonatronaceae</taxon>
        <taxon>Natronogracilivirga</taxon>
    </lineage>
</organism>
<dbReference type="Pfam" id="PF09949">
    <property type="entry name" value="APP1_cat"/>
    <property type="match status" value="1"/>
</dbReference>
<keyword evidence="3" id="KW-1185">Reference proteome</keyword>
<dbReference type="AlphaFoldDB" id="A0A8J7RL87"/>
<evidence type="ECO:0000313" key="3">
    <source>
        <dbReference type="Proteomes" id="UP000673975"/>
    </source>
</evidence>
<dbReference type="RefSeq" id="WP_210512008.1">
    <property type="nucleotide sequence ID" value="NZ_JAFIDN010000006.1"/>
</dbReference>
<feature type="domain" description="Phosphatidate phosphatase APP1 catalytic" evidence="1">
    <location>
        <begin position="10"/>
        <end position="167"/>
    </location>
</feature>
<accession>A0A8J7RL87</accession>
<comment type="caution">
    <text evidence="2">The sequence shown here is derived from an EMBL/GenBank/DDBJ whole genome shotgun (WGS) entry which is preliminary data.</text>
</comment>
<dbReference type="PANTHER" id="PTHR28208">
    <property type="entry name" value="PHOSPHATIDATE PHOSPHATASE APP1"/>
    <property type="match status" value="1"/>
</dbReference>
<dbReference type="GO" id="GO:0008195">
    <property type="term" value="F:phosphatidate phosphatase activity"/>
    <property type="evidence" value="ECO:0007669"/>
    <property type="project" value="InterPro"/>
</dbReference>
<reference evidence="2" key="1">
    <citation type="submission" date="2021-02" db="EMBL/GenBank/DDBJ databases">
        <title>Natronogracilivirga saccharolytica gen. nov. sp. nov. a new anaerobic, haloalkiliphilic carbohydrate-fermenting bacterium from soda lake and proposing of Cyclonatronumiaceae fam. nov. in the phylum Balneolaeota.</title>
        <authorList>
            <person name="Zhilina T.N."/>
            <person name="Sorokin D.Y."/>
            <person name="Zavarzina D.G."/>
            <person name="Toshchakov S.V."/>
            <person name="Kublanov I.V."/>
        </authorList>
    </citation>
    <scope>NUCLEOTIDE SEQUENCE</scope>
    <source>
        <strain evidence="2">Z-1702</strain>
    </source>
</reference>
<name>A0A8J7RL87_9BACT</name>
<dbReference type="EMBL" id="JAFIDN010000006">
    <property type="protein sequence ID" value="MBP3192885.1"/>
    <property type="molecule type" value="Genomic_DNA"/>
</dbReference>